<name>A0ABD3TYX9_SINWO</name>
<organism evidence="2 3">
    <name type="scientific">Sinanodonta woodiana</name>
    <name type="common">Chinese pond mussel</name>
    <name type="synonym">Anodonta woodiana</name>
    <dbReference type="NCBI Taxonomy" id="1069815"/>
    <lineage>
        <taxon>Eukaryota</taxon>
        <taxon>Metazoa</taxon>
        <taxon>Spiralia</taxon>
        <taxon>Lophotrochozoa</taxon>
        <taxon>Mollusca</taxon>
        <taxon>Bivalvia</taxon>
        <taxon>Autobranchia</taxon>
        <taxon>Heteroconchia</taxon>
        <taxon>Palaeoheterodonta</taxon>
        <taxon>Unionida</taxon>
        <taxon>Unionoidea</taxon>
        <taxon>Unionidae</taxon>
        <taxon>Unioninae</taxon>
        <taxon>Sinanodonta</taxon>
    </lineage>
</organism>
<feature type="compositionally biased region" description="Polar residues" evidence="1">
    <location>
        <begin position="78"/>
        <end position="91"/>
    </location>
</feature>
<proteinExistence type="predicted"/>
<evidence type="ECO:0000313" key="3">
    <source>
        <dbReference type="Proteomes" id="UP001634394"/>
    </source>
</evidence>
<keyword evidence="3" id="KW-1185">Reference proteome</keyword>
<dbReference type="EMBL" id="JBJQND010000017">
    <property type="protein sequence ID" value="KAL3841402.1"/>
    <property type="molecule type" value="Genomic_DNA"/>
</dbReference>
<gene>
    <name evidence="2" type="ORF">ACJMK2_019554</name>
</gene>
<reference evidence="2 3" key="1">
    <citation type="submission" date="2024-11" db="EMBL/GenBank/DDBJ databases">
        <title>Chromosome-level genome assembly of the freshwater bivalve Anodonta woodiana.</title>
        <authorList>
            <person name="Chen X."/>
        </authorList>
    </citation>
    <scope>NUCLEOTIDE SEQUENCE [LARGE SCALE GENOMIC DNA]</scope>
    <source>
        <strain evidence="2">MN2024</strain>
        <tissue evidence="2">Gills</tissue>
    </source>
</reference>
<evidence type="ECO:0000313" key="2">
    <source>
        <dbReference type="EMBL" id="KAL3841402.1"/>
    </source>
</evidence>
<comment type="caution">
    <text evidence="2">The sequence shown here is derived from an EMBL/GenBank/DDBJ whole genome shotgun (WGS) entry which is preliminary data.</text>
</comment>
<dbReference type="AlphaFoldDB" id="A0ABD3TYX9"/>
<sequence>MPPHGKKKPLFKAEKQRRYPERRDRDPQRRAEYLAKSRQKYETDKSALELIVTPPTSPDGSQHEHLNDHIPIPGPSNRLESPQNPGTSRQMQEARKNKAKKKSQCYRDNAKLEKKVDNLVKRVNISKTKALLRNFSLPKTREKVRKQLAFNSALVEEIRKKYQKENLKRNTI</sequence>
<evidence type="ECO:0000256" key="1">
    <source>
        <dbReference type="SAM" id="MobiDB-lite"/>
    </source>
</evidence>
<feature type="compositionally biased region" description="Basic and acidic residues" evidence="1">
    <location>
        <begin position="11"/>
        <end position="47"/>
    </location>
</feature>
<accession>A0ABD3TYX9</accession>
<feature type="compositionally biased region" description="Basic residues" evidence="1">
    <location>
        <begin position="1"/>
        <end position="10"/>
    </location>
</feature>
<dbReference type="Proteomes" id="UP001634394">
    <property type="component" value="Unassembled WGS sequence"/>
</dbReference>
<protein>
    <submittedName>
        <fullName evidence="2">Uncharacterized protein</fullName>
    </submittedName>
</protein>
<feature type="region of interest" description="Disordered" evidence="1">
    <location>
        <begin position="1"/>
        <end position="106"/>
    </location>
</feature>